<feature type="region of interest" description="Disordered" evidence="1">
    <location>
        <begin position="1"/>
        <end position="105"/>
    </location>
</feature>
<sequence>MLYERTNGRSRGGQSTSSRGGGLHHSASSMKQYDDDEYENDNYENDDYDQDDTYSSYKTSDRGSPVKICDRDQSIIHDQDPSDVLNAVDNQEQSPSVTTHKESYSINKKSYVDDVDDFVDDHPDTRQNTNNSIKDSNPNIPHPGKPLNNKQIYFTLQTFGTLRQSKITVSSTNEAKSSMF</sequence>
<reference evidence="2" key="1">
    <citation type="submission" date="2021-06" db="EMBL/GenBank/DDBJ databases">
        <authorList>
            <person name="Kallberg Y."/>
            <person name="Tangrot J."/>
            <person name="Rosling A."/>
        </authorList>
    </citation>
    <scope>NUCLEOTIDE SEQUENCE</scope>
    <source>
        <strain evidence="2">UK204</strain>
    </source>
</reference>
<feature type="compositionally biased region" description="Basic and acidic residues" evidence="1">
    <location>
        <begin position="68"/>
        <end position="80"/>
    </location>
</feature>
<dbReference type="EMBL" id="CAJVPQ010002559">
    <property type="protein sequence ID" value="CAG8601566.1"/>
    <property type="molecule type" value="Genomic_DNA"/>
</dbReference>
<dbReference type="Proteomes" id="UP000789570">
    <property type="component" value="Unassembled WGS sequence"/>
</dbReference>
<evidence type="ECO:0000313" key="3">
    <source>
        <dbReference type="Proteomes" id="UP000789570"/>
    </source>
</evidence>
<dbReference type="AlphaFoldDB" id="A0A9N9CHB4"/>
<feature type="region of interest" description="Disordered" evidence="1">
    <location>
        <begin position="121"/>
        <end position="147"/>
    </location>
</feature>
<name>A0A9N9CHB4_9GLOM</name>
<evidence type="ECO:0000256" key="1">
    <source>
        <dbReference type="SAM" id="MobiDB-lite"/>
    </source>
</evidence>
<organism evidence="2 3">
    <name type="scientific">Funneliformis caledonium</name>
    <dbReference type="NCBI Taxonomy" id="1117310"/>
    <lineage>
        <taxon>Eukaryota</taxon>
        <taxon>Fungi</taxon>
        <taxon>Fungi incertae sedis</taxon>
        <taxon>Mucoromycota</taxon>
        <taxon>Glomeromycotina</taxon>
        <taxon>Glomeromycetes</taxon>
        <taxon>Glomerales</taxon>
        <taxon>Glomeraceae</taxon>
        <taxon>Funneliformis</taxon>
    </lineage>
</organism>
<protein>
    <submittedName>
        <fullName evidence="2">4231_t:CDS:1</fullName>
    </submittedName>
</protein>
<keyword evidence="3" id="KW-1185">Reference proteome</keyword>
<evidence type="ECO:0000313" key="2">
    <source>
        <dbReference type="EMBL" id="CAG8601566.1"/>
    </source>
</evidence>
<feature type="compositionally biased region" description="Polar residues" evidence="1">
    <location>
        <begin position="88"/>
        <end position="105"/>
    </location>
</feature>
<feature type="compositionally biased region" description="Polar residues" evidence="1">
    <location>
        <begin position="126"/>
        <end position="139"/>
    </location>
</feature>
<gene>
    <name evidence="2" type="ORF">FCALED_LOCUS8616</name>
</gene>
<proteinExistence type="predicted"/>
<feature type="non-terminal residue" evidence="2">
    <location>
        <position position="180"/>
    </location>
</feature>
<accession>A0A9N9CHB4</accession>
<comment type="caution">
    <text evidence="2">The sequence shown here is derived from an EMBL/GenBank/DDBJ whole genome shotgun (WGS) entry which is preliminary data.</text>
</comment>
<feature type="compositionally biased region" description="Acidic residues" evidence="1">
    <location>
        <begin position="34"/>
        <end position="52"/>
    </location>
</feature>